<accession>A0ABQ2DH70</accession>
<feature type="region of interest" description="Disordered" evidence="2">
    <location>
        <begin position="293"/>
        <end position="324"/>
    </location>
</feature>
<dbReference type="PANTHER" id="PTHR39160:SF4">
    <property type="entry name" value="RESUSCITATION-PROMOTING FACTOR RPFB"/>
    <property type="match status" value="1"/>
</dbReference>
<sequence length="419" mass="45760">MRMISKLMPASTMKLVISSIGVLALVVFSGLVLFDATKAEVVIAEDGKKQTVKTHKNTVEELLAEVGITVEEHDYLSHNKADSVENGMEISYKQAKQVTVTIDDEQKNYYTTVDTINEFLEENNLSFKQRDDVSFKPEDAIEDGLHIKVKQAYQVTINNGGKEKTVWTTGGTVADLLEESQVKFDQDGADKIKPALGEKVTKDTTVSIVRVETEKDEVTETIAFSTEEKNDSSLPKGEKRVLSEGKEGKVEKVYEIVKENGKEVSKELVDENVIEESEDRVVAIGTKQKEDNNLVTLSTKKPKQSEASSESNNAQNANDRSQGGKTYTMSASAYTASCSGCSGFTTTGINLNANPNKKVIAVDPSVIPLGSRVWVEGYGEAIAGDTGGHIVGNRIDVHVPSKQAAYNWGRKTVTVKVIN</sequence>
<keyword evidence="5" id="KW-1185">Reference proteome</keyword>
<reference evidence="5" key="1">
    <citation type="journal article" date="2019" name="Int. J. Syst. Evol. Microbiol.">
        <title>The Global Catalogue of Microorganisms (GCM) 10K type strain sequencing project: providing services to taxonomists for standard genome sequencing and annotation.</title>
        <authorList>
            <consortium name="The Broad Institute Genomics Platform"/>
            <consortium name="The Broad Institute Genome Sequencing Center for Infectious Disease"/>
            <person name="Wu L."/>
            <person name="Ma J."/>
        </authorList>
    </citation>
    <scope>NUCLEOTIDE SEQUENCE [LARGE SCALE GENOMIC DNA]</scope>
    <source>
        <strain evidence="5">JCM 30071</strain>
    </source>
</reference>
<dbReference type="PROSITE" id="PS51109">
    <property type="entry name" value="G5"/>
    <property type="match status" value="1"/>
</dbReference>
<gene>
    <name evidence="4" type="primary">yabE</name>
    <name evidence="4" type="ORF">GCM10007111_19000</name>
</gene>
<name>A0ABQ2DH70_9BACI</name>
<dbReference type="Gene3D" id="2.20.230.10">
    <property type="entry name" value="Resuscitation-promoting factor rpfb"/>
    <property type="match status" value="1"/>
</dbReference>
<proteinExistence type="predicted"/>
<dbReference type="PANTHER" id="PTHR39160">
    <property type="entry name" value="CELL WALL-BINDING PROTEIN YOCH"/>
    <property type="match status" value="1"/>
</dbReference>
<dbReference type="InterPro" id="IPR036908">
    <property type="entry name" value="RlpA-like_sf"/>
</dbReference>
<dbReference type="InterPro" id="IPR051933">
    <property type="entry name" value="Resuscitation_pf_RpfB"/>
</dbReference>
<feature type="domain" description="G5" evidence="3">
    <location>
        <begin position="208"/>
        <end position="288"/>
    </location>
</feature>
<dbReference type="InterPro" id="IPR010611">
    <property type="entry name" value="3D_dom"/>
</dbReference>
<dbReference type="SUPFAM" id="SSF50685">
    <property type="entry name" value="Barwin-like endoglucanases"/>
    <property type="match status" value="1"/>
</dbReference>
<protein>
    <recommendedName>
        <fullName evidence="3">G5 domain-containing protein</fullName>
    </recommendedName>
</protein>
<keyword evidence="1" id="KW-0732">Signal</keyword>
<feature type="compositionally biased region" description="Low complexity" evidence="2">
    <location>
        <begin position="305"/>
        <end position="318"/>
    </location>
</feature>
<dbReference type="EMBL" id="BMPN01000002">
    <property type="protein sequence ID" value="GGJ57010.1"/>
    <property type="molecule type" value="Genomic_DNA"/>
</dbReference>
<organism evidence="4 5">
    <name type="scientific">Virgibacillus kapii</name>
    <dbReference type="NCBI Taxonomy" id="1638645"/>
    <lineage>
        <taxon>Bacteria</taxon>
        <taxon>Bacillati</taxon>
        <taxon>Bacillota</taxon>
        <taxon>Bacilli</taxon>
        <taxon>Bacillales</taxon>
        <taxon>Bacillaceae</taxon>
        <taxon>Virgibacillus</taxon>
    </lineage>
</organism>
<dbReference type="Proteomes" id="UP000634435">
    <property type="component" value="Unassembled WGS sequence"/>
</dbReference>
<dbReference type="Pfam" id="PF06725">
    <property type="entry name" value="3D"/>
    <property type="match status" value="1"/>
</dbReference>
<evidence type="ECO:0000256" key="2">
    <source>
        <dbReference type="SAM" id="MobiDB-lite"/>
    </source>
</evidence>
<dbReference type="SMART" id="SM01208">
    <property type="entry name" value="G5"/>
    <property type="match status" value="1"/>
</dbReference>
<evidence type="ECO:0000313" key="5">
    <source>
        <dbReference type="Proteomes" id="UP000634435"/>
    </source>
</evidence>
<dbReference type="InterPro" id="IPR011098">
    <property type="entry name" value="G5_dom"/>
</dbReference>
<dbReference type="Pfam" id="PF07501">
    <property type="entry name" value="G5"/>
    <property type="match status" value="1"/>
</dbReference>
<dbReference type="RefSeq" id="WP_188942871.1">
    <property type="nucleotide sequence ID" value="NZ_BMPN01000002.1"/>
</dbReference>
<dbReference type="CDD" id="cd22786">
    <property type="entry name" value="DPBB_YuiC-like"/>
    <property type="match status" value="1"/>
</dbReference>
<dbReference type="InterPro" id="IPR007137">
    <property type="entry name" value="DUF348"/>
</dbReference>
<dbReference type="Gene3D" id="2.40.40.10">
    <property type="entry name" value="RlpA-like domain"/>
    <property type="match status" value="1"/>
</dbReference>
<evidence type="ECO:0000259" key="3">
    <source>
        <dbReference type="PROSITE" id="PS51109"/>
    </source>
</evidence>
<evidence type="ECO:0000313" key="4">
    <source>
        <dbReference type="EMBL" id="GGJ57010.1"/>
    </source>
</evidence>
<evidence type="ECO:0000256" key="1">
    <source>
        <dbReference type="ARBA" id="ARBA00022729"/>
    </source>
</evidence>
<comment type="caution">
    <text evidence="4">The sequence shown here is derived from an EMBL/GenBank/DDBJ whole genome shotgun (WGS) entry which is preliminary data.</text>
</comment>
<dbReference type="Pfam" id="PF03990">
    <property type="entry name" value="DUF348"/>
    <property type="match status" value="3"/>
</dbReference>